<gene>
    <name evidence="2" type="ORF">MNEG_2508</name>
</gene>
<feature type="region of interest" description="Disordered" evidence="1">
    <location>
        <begin position="186"/>
        <end position="210"/>
    </location>
</feature>
<dbReference type="EMBL" id="KK100504">
    <property type="protein sequence ID" value="KIZ05451.1"/>
    <property type="molecule type" value="Genomic_DNA"/>
</dbReference>
<sequence>MASLFVKLGSVSDLASSGRIVKELPDRCLVLFRKSNGELVCVEVQDAEYAQRDSNDLLALPGSKTHRVICDTDGMLSIAPTPKSAPVFDNTAGPRIGDGYGLGGPNAAASANMPPPPPPLVPFAGLDRKAMPPSPAKPFAMQASPVKPSPMKERIDSATTAVASKAWGARQARMSEFFGSAKAAAKPTAATAPAPRAAPQVLGTVQDMDF</sequence>
<accession>A0A0D2NL10</accession>
<protein>
    <submittedName>
        <fullName evidence="2">Uncharacterized protein</fullName>
    </submittedName>
</protein>
<feature type="compositionally biased region" description="Low complexity" evidence="1">
    <location>
        <begin position="186"/>
        <end position="199"/>
    </location>
</feature>
<dbReference type="AlphaFoldDB" id="A0A0D2NL10"/>
<organism evidence="2 3">
    <name type="scientific">Monoraphidium neglectum</name>
    <dbReference type="NCBI Taxonomy" id="145388"/>
    <lineage>
        <taxon>Eukaryota</taxon>
        <taxon>Viridiplantae</taxon>
        <taxon>Chlorophyta</taxon>
        <taxon>core chlorophytes</taxon>
        <taxon>Chlorophyceae</taxon>
        <taxon>CS clade</taxon>
        <taxon>Sphaeropleales</taxon>
        <taxon>Selenastraceae</taxon>
        <taxon>Monoraphidium</taxon>
    </lineage>
</organism>
<dbReference type="OrthoDB" id="539997at2759"/>
<name>A0A0D2NL10_9CHLO</name>
<dbReference type="RefSeq" id="XP_013904470.1">
    <property type="nucleotide sequence ID" value="XM_014049016.1"/>
</dbReference>
<dbReference type="KEGG" id="mng:MNEG_2508"/>
<keyword evidence="3" id="KW-1185">Reference proteome</keyword>
<evidence type="ECO:0000313" key="2">
    <source>
        <dbReference type="EMBL" id="KIZ05451.1"/>
    </source>
</evidence>
<reference evidence="2 3" key="1">
    <citation type="journal article" date="2013" name="BMC Genomics">
        <title>Reconstruction of the lipid metabolism for the microalga Monoraphidium neglectum from its genome sequence reveals characteristics suitable for biofuel production.</title>
        <authorList>
            <person name="Bogen C."/>
            <person name="Al-Dilaimi A."/>
            <person name="Albersmeier A."/>
            <person name="Wichmann J."/>
            <person name="Grundmann M."/>
            <person name="Rupp O."/>
            <person name="Lauersen K.J."/>
            <person name="Blifernez-Klassen O."/>
            <person name="Kalinowski J."/>
            <person name="Goesmann A."/>
            <person name="Mussgnug J.H."/>
            <person name="Kruse O."/>
        </authorList>
    </citation>
    <scope>NUCLEOTIDE SEQUENCE [LARGE SCALE GENOMIC DNA]</scope>
    <source>
        <strain evidence="2 3">SAG 48.87</strain>
    </source>
</reference>
<dbReference type="GeneID" id="25735386"/>
<dbReference type="Proteomes" id="UP000054498">
    <property type="component" value="Unassembled WGS sequence"/>
</dbReference>
<evidence type="ECO:0000256" key="1">
    <source>
        <dbReference type="SAM" id="MobiDB-lite"/>
    </source>
</evidence>
<evidence type="ECO:0000313" key="3">
    <source>
        <dbReference type="Proteomes" id="UP000054498"/>
    </source>
</evidence>
<feature type="region of interest" description="Disordered" evidence="1">
    <location>
        <begin position="132"/>
        <end position="151"/>
    </location>
</feature>
<proteinExistence type="predicted"/>